<keyword evidence="7" id="KW-0560">Oxidoreductase</keyword>
<dbReference type="PROSITE" id="PS51379">
    <property type="entry name" value="4FE4S_FER_2"/>
    <property type="match status" value="2"/>
</dbReference>
<dbReference type="PATRIC" id="fig|1429043.3.peg.1908"/>
<proteinExistence type="predicted"/>
<feature type="domain" description="4Fe-4S ferredoxin-type" evidence="12">
    <location>
        <begin position="258"/>
        <end position="289"/>
    </location>
</feature>
<organism evidence="13 14">
    <name type="scientific">Dethiosulfatarculus sandiegensis</name>
    <dbReference type="NCBI Taxonomy" id="1429043"/>
    <lineage>
        <taxon>Bacteria</taxon>
        <taxon>Pseudomonadati</taxon>
        <taxon>Thermodesulfobacteriota</taxon>
        <taxon>Desulfarculia</taxon>
        <taxon>Desulfarculales</taxon>
        <taxon>Desulfarculaceae</taxon>
        <taxon>Dethiosulfatarculus</taxon>
    </lineage>
</organism>
<dbReference type="InParanoid" id="A0A0D2HVC3"/>
<evidence type="ECO:0000313" key="14">
    <source>
        <dbReference type="Proteomes" id="UP000032233"/>
    </source>
</evidence>
<dbReference type="PANTHER" id="PTHR43255:SF1">
    <property type="entry name" value="IRON-SULFUR-BINDING OXIDOREDUCTASE FADF-RELATED"/>
    <property type="match status" value="1"/>
</dbReference>
<dbReference type="InterPro" id="IPR017900">
    <property type="entry name" value="4Fe4S_Fe_S_CS"/>
</dbReference>
<sequence length="661" mass="72394">MDTSAARETFFGSGPAWPFYLLAFLAVCIFAAGVYSRITVWQKGYPARFKFSLGGLVKNGLLLGRLWMQDPLAALLHCMVLWGFLILFLGTCLLSFHEWILTFLNGRIYLVFALTLDLAGIVFVLGAAGLFLRRIILSGSRLPGNWQDWGLLALLLLVGLTGFLAEAARLAVVRPPWSWSQPVGFWLAGILWPAEPPGAAALAGVWWIHALASLTLVAFLPWFKLWHSLAAPLNLALTRKRVYVSAEDWEEKGAEFWFENLLSADACAQCNRCELVCPSSRAGEGLSPRAFTKEFAEYARLKNAPQGGVFLGKGGLSDRGSETTLSAQEAFYCTTCGACKEVCPVMNSPLDLLLNMRGNVIEQGTEVPGPVNKALGSLTKYGNPWGATRKKKAAWVKELDLVDLAKNKAKVDWLLFAGCTTSLDATATPMARAMARIMLRAGLTTGALGKKEPCCGDLARRLGENGLFEMLAEDALELMEAREVHKVVTMSPHCAYTMTQEYPPLAGELKSEINSLPEVWHYSQVLDNLIERRIIKPGVLEGKTAAFHDPCYLGRHRGIFDPPRRVLKSLGLTVREMADHHQNSLCCGAGGGRMWNAELDGAETQISHLRVAQARETGAEYLVTACPLCLIMLTDAVKAMNLEEEIQVVDLACLTDESLAG</sequence>
<keyword evidence="3" id="KW-0004">4Fe-4S</keyword>
<accession>A0A0D2HVC3</accession>
<keyword evidence="9" id="KW-0411">Iron-sulfur</keyword>
<keyword evidence="8" id="KW-0408">Iron</keyword>
<dbReference type="Gene3D" id="1.20.950.20">
    <property type="entry name" value="Transmembrane di-heme cytochromes, Chain C"/>
    <property type="match status" value="1"/>
</dbReference>
<comment type="caution">
    <text evidence="13">The sequence shown here is derived from an EMBL/GenBank/DDBJ whole genome shotgun (WGS) entry which is preliminary data.</text>
</comment>
<dbReference type="Pfam" id="PF02754">
    <property type="entry name" value="CCG"/>
    <property type="match status" value="2"/>
</dbReference>
<dbReference type="InterPro" id="IPR009051">
    <property type="entry name" value="Helical_ferredxn"/>
</dbReference>
<dbReference type="GO" id="GO:0016491">
    <property type="term" value="F:oxidoreductase activity"/>
    <property type="evidence" value="ECO:0007669"/>
    <property type="project" value="UniProtKB-KW"/>
</dbReference>
<evidence type="ECO:0000256" key="11">
    <source>
        <dbReference type="SAM" id="Phobius"/>
    </source>
</evidence>
<dbReference type="PROSITE" id="PS00198">
    <property type="entry name" value="4FE4S_FER_1"/>
    <property type="match status" value="2"/>
</dbReference>
<dbReference type="InterPro" id="IPR004017">
    <property type="entry name" value="Cys_rich_dom"/>
</dbReference>
<dbReference type="RefSeq" id="WP_044348026.1">
    <property type="nucleotide sequence ID" value="NZ_AZAC01000011.1"/>
</dbReference>
<comment type="subcellular location">
    <subcellularLocation>
        <location evidence="1">Cell membrane</location>
        <topology evidence="1">Multi-pass membrane protein</topology>
    </subcellularLocation>
</comment>
<dbReference type="STRING" id="1429043.X474_09015"/>
<dbReference type="InterPro" id="IPR023234">
    <property type="entry name" value="NarG-like_domain"/>
</dbReference>
<dbReference type="GO" id="GO:0051539">
    <property type="term" value="F:4 iron, 4 sulfur cluster binding"/>
    <property type="evidence" value="ECO:0007669"/>
    <property type="project" value="UniProtKB-KW"/>
</dbReference>
<feature type="transmembrane region" description="Helical" evidence="11">
    <location>
        <begin position="108"/>
        <end position="129"/>
    </location>
</feature>
<keyword evidence="2" id="KW-1003">Cell membrane</keyword>
<dbReference type="Pfam" id="PF13183">
    <property type="entry name" value="Fer4_8"/>
    <property type="match status" value="1"/>
</dbReference>
<dbReference type="InterPro" id="IPR017896">
    <property type="entry name" value="4Fe4S_Fe-S-bd"/>
</dbReference>
<dbReference type="GO" id="GO:0005886">
    <property type="term" value="C:plasma membrane"/>
    <property type="evidence" value="ECO:0007669"/>
    <property type="project" value="UniProtKB-SubCell"/>
</dbReference>
<name>A0A0D2HVC3_9BACT</name>
<dbReference type="InterPro" id="IPR036197">
    <property type="entry name" value="NarG-like_sf"/>
</dbReference>
<keyword evidence="5" id="KW-0479">Metal-binding</keyword>
<evidence type="ECO:0000256" key="1">
    <source>
        <dbReference type="ARBA" id="ARBA00004651"/>
    </source>
</evidence>
<evidence type="ECO:0000256" key="5">
    <source>
        <dbReference type="ARBA" id="ARBA00022723"/>
    </source>
</evidence>
<dbReference type="AlphaFoldDB" id="A0A0D2HVC3"/>
<dbReference type="SUPFAM" id="SSF46548">
    <property type="entry name" value="alpha-helical ferredoxin"/>
    <property type="match status" value="1"/>
</dbReference>
<dbReference type="EMBL" id="AZAC01000011">
    <property type="protein sequence ID" value="KIX14363.1"/>
    <property type="molecule type" value="Genomic_DNA"/>
</dbReference>
<keyword evidence="14" id="KW-1185">Reference proteome</keyword>
<reference evidence="13 14" key="1">
    <citation type="submission" date="2013-11" db="EMBL/GenBank/DDBJ databases">
        <title>Metagenomic analysis of a methanogenic consortium involved in long chain n-alkane degradation.</title>
        <authorList>
            <person name="Davidova I.A."/>
            <person name="Callaghan A.V."/>
            <person name="Wawrik B."/>
            <person name="Pruitt S."/>
            <person name="Marks C."/>
            <person name="Duncan K.E."/>
            <person name="Suflita J.M."/>
        </authorList>
    </citation>
    <scope>NUCLEOTIDE SEQUENCE [LARGE SCALE GENOMIC DNA]</scope>
    <source>
        <strain evidence="13 14">SPR</strain>
    </source>
</reference>
<dbReference type="GO" id="GO:0046872">
    <property type="term" value="F:metal ion binding"/>
    <property type="evidence" value="ECO:0007669"/>
    <property type="project" value="UniProtKB-KW"/>
</dbReference>
<feature type="transmembrane region" description="Helical" evidence="11">
    <location>
        <begin position="74"/>
        <end position="96"/>
    </location>
</feature>
<evidence type="ECO:0000256" key="6">
    <source>
        <dbReference type="ARBA" id="ARBA00022989"/>
    </source>
</evidence>
<evidence type="ECO:0000313" key="13">
    <source>
        <dbReference type="EMBL" id="KIX14363.1"/>
    </source>
</evidence>
<evidence type="ECO:0000256" key="10">
    <source>
        <dbReference type="ARBA" id="ARBA00023136"/>
    </source>
</evidence>
<evidence type="ECO:0000256" key="3">
    <source>
        <dbReference type="ARBA" id="ARBA00022485"/>
    </source>
</evidence>
<evidence type="ECO:0000256" key="4">
    <source>
        <dbReference type="ARBA" id="ARBA00022692"/>
    </source>
</evidence>
<keyword evidence="10 11" id="KW-0472">Membrane</keyword>
<feature type="domain" description="4Fe-4S ferredoxin-type" evidence="12">
    <location>
        <begin position="323"/>
        <end position="355"/>
    </location>
</feature>
<evidence type="ECO:0000259" key="12">
    <source>
        <dbReference type="PROSITE" id="PS51379"/>
    </source>
</evidence>
<protein>
    <recommendedName>
        <fullName evidence="12">4Fe-4S ferredoxin-type domain-containing protein</fullName>
    </recommendedName>
</protein>
<dbReference type="Pfam" id="PF02665">
    <property type="entry name" value="Nitrate_red_gam"/>
    <property type="match status" value="1"/>
</dbReference>
<dbReference type="Proteomes" id="UP000032233">
    <property type="component" value="Unassembled WGS sequence"/>
</dbReference>
<evidence type="ECO:0000256" key="8">
    <source>
        <dbReference type="ARBA" id="ARBA00023004"/>
    </source>
</evidence>
<keyword evidence="4 11" id="KW-0812">Transmembrane</keyword>
<evidence type="ECO:0000256" key="9">
    <source>
        <dbReference type="ARBA" id="ARBA00023014"/>
    </source>
</evidence>
<gene>
    <name evidence="13" type="ORF">X474_09015</name>
</gene>
<feature type="transmembrane region" description="Helical" evidence="11">
    <location>
        <begin position="149"/>
        <end position="165"/>
    </location>
</feature>
<keyword evidence="6 11" id="KW-1133">Transmembrane helix</keyword>
<dbReference type="InterPro" id="IPR051460">
    <property type="entry name" value="HdrC_iron-sulfur_subunit"/>
</dbReference>
<evidence type="ECO:0000256" key="2">
    <source>
        <dbReference type="ARBA" id="ARBA00022475"/>
    </source>
</evidence>
<evidence type="ECO:0000256" key="7">
    <source>
        <dbReference type="ARBA" id="ARBA00023002"/>
    </source>
</evidence>
<dbReference type="PANTHER" id="PTHR43255">
    <property type="entry name" value="IRON-SULFUR-BINDING OXIDOREDUCTASE FADF-RELATED-RELATED"/>
    <property type="match status" value="1"/>
</dbReference>
<feature type="transmembrane region" description="Helical" evidence="11">
    <location>
        <begin position="17"/>
        <end position="35"/>
    </location>
</feature>
<dbReference type="Gene3D" id="1.10.1060.10">
    <property type="entry name" value="Alpha-helical ferredoxin"/>
    <property type="match status" value="1"/>
</dbReference>
<dbReference type="OrthoDB" id="9794954at2"/>
<dbReference type="SUPFAM" id="SSF103501">
    <property type="entry name" value="Respiratory nitrate reductase 1 gamma chain"/>
    <property type="match status" value="1"/>
</dbReference>